<sequence length="276" mass="29718">MSGVEPLPATELAALERMAVELAGLAAAEITTALGRTLAVRYKGARPGEVAPKDPVSEVDHKVEVLVRARLGERFPEHGIVGEEIDEPVHGSHDIVWVIDPIDGTANFVNGLPLFAAAIGVLHRGRPVAGALWCSTSHALRAGIYHARAGGPLAFENEPLAQRRNVALRRHLAGEPEATADTDLPWDVRKTGSAAIECAFVAAGLLRVARFERPNVWDVGGGIALVQAADGEVRVREAGGWVPFTGFGDREEARRWRRPMILGERDAVERLCRAHS</sequence>
<evidence type="ECO:0000256" key="3">
    <source>
        <dbReference type="ARBA" id="ARBA00022801"/>
    </source>
</evidence>
<dbReference type="PROSITE" id="PS00629">
    <property type="entry name" value="IMP_1"/>
    <property type="match status" value="1"/>
</dbReference>
<dbReference type="EMBL" id="JBBLZC010000006">
    <property type="protein sequence ID" value="MEK0083131.1"/>
    <property type="molecule type" value="Genomic_DNA"/>
</dbReference>
<evidence type="ECO:0000313" key="5">
    <source>
        <dbReference type="EMBL" id="MEK0083131.1"/>
    </source>
</evidence>
<dbReference type="PANTHER" id="PTHR20854">
    <property type="entry name" value="INOSITOL MONOPHOSPHATASE"/>
    <property type="match status" value="1"/>
</dbReference>
<dbReference type="SUPFAM" id="SSF56655">
    <property type="entry name" value="Carbohydrate phosphatase"/>
    <property type="match status" value="1"/>
</dbReference>
<organism evidence="5 6">
    <name type="scientific">Benzoatithermus flavus</name>
    <dbReference type="NCBI Taxonomy" id="3108223"/>
    <lineage>
        <taxon>Bacteria</taxon>
        <taxon>Pseudomonadati</taxon>
        <taxon>Pseudomonadota</taxon>
        <taxon>Alphaproteobacteria</taxon>
        <taxon>Geminicoccales</taxon>
        <taxon>Geminicoccaceae</taxon>
        <taxon>Benzoatithermus</taxon>
    </lineage>
</organism>
<accession>A0ABU8XQI9</accession>
<dbReference type="InterPro" id="IPR000760">
    <property type="entry name" value="Inositol_monophosphatase-like"/>
</dbReference>
<dbReference type="CDD" id="cd01637">
    <property type="entry name" value="IMPase_like"/>
    <property type="match status" value="1"/>
</dbReference>
<dbReference type="Gene3D" id="3.40.190.80">
    <property type="match status" value="1"/>
</dbReference>
<dbReference type="Gene3D" id="3.30.540.10">
    <property type="entry name" value="Fructose-1,6-Bisphosphatase, subunit A, domain 1"/>
    <property type="match status" value="1"/>
</dbReference>
<dbReference type="Proteomes" id="UP001375743">
    <property type="component" value="Unassembled WGS sequence"/>
</dbReference>
<dbReference type="PRINTS" id="PR00377">
    <property type="entry name" value="IMPHPHTASES"/>
</dbReference>
<keyword evidence="6" id="KW-1185">Reference proteome</keyword>
<evidence type="ECO:0000256" key="4">
    <source>
        <dbReference type="ARBA" id="ARBA00022842"/>
    </source>
</evidence>
<keyword evidence="4" id="KW-0460">Magnesium</keyword>
<keyword evidence="3" id="KW-0378">Hydrolase</keyword>
<evidence type="ECO:0000256" key="2">
    <source>
        <dbReference type="ARBA" id="ARBA00022723"/>
    </source>
</evidence>
<dbReference type="PANTHER" id="PTHR20854:SF4">
    <property type="entry name" value="INOSITOL-1-MONOPHOSPHATASE-RELATED"/>
    <property type="match status" value="1"/>
</dbReference>
<evidence type="ECO:0000313" key="6">
    <source>
        <dbReference type="Proteomes" id="UP001375743"/>
    </source>
</evidence>
<reference evidence="5 6" key="1">
    <citation type="submission" date="2024-01" db="EMBL/GenBank/DDBJ databases">
        <title>Multi-omics insights into the function and evolution of sodium benzoate biodegradation pathways in Benzoatithermus flavus gen. nov., sp. nov. from hot spring.</title>
        <authorList>
            <person name="Hu C.-J."/>
            <person name="Li W.-J."/>
        </authorList>
    </citation>
    <scope>NUCLEOTIDE SEQUENCE [LARGE SCALE GENOMIC DNA]</scope>
    <source>
        <strain evidence="5 6">SYSU G07066</strain>
    </source>
</reference>
<protein>
    <submittedName>
        <fullName evidence="5">Inositol monophosphatase</fullName>
    </submittedName>
</protein>
<keyword evidence="2" id="KW-0479">Metal-binding</keyword>
<dbReference type="Pfam" id="PF00459">
    <property type="entry name" value="Inositol_P"/>
    <property type="match status" value="1"/>
</dbReference>
<comment type="similarity">
    <text evidence="1">Belongs to the inositol monophosphatase superfamily.</text>
</comment>
<dbReference type="InterPro" id="IPR020583">
    <property type="entry name" value="Inositol_monoP_metal-BS"/>
</dbReference>
<comment type="caution">
    <text evidence="5">The sequence shown here is derived from an EMBL/GenBank/DDBJ whole genome shotgun (WGS) entry which is preliminary data.</text>
</comment>
<dbReference type="RefSeq" id="WP_418158975.1">
    <property type="nucleotide sequence ID" value="NZ_JBBLZC010000006.1"/>
</dbReference>
<name>A0ABU8XQI9_9PROT</name>
<gene>
    <name evidence="5" type="ORF">U1T56_08205</name>
</gene>
<evidence type="ECO:0000256" key="1">
    <source>
        <dbReference type="ARBA" id="ARBA00009759"/>
    </source>
</evidence>
<proteinExistence type="inferred from homology"/>